<dbReference type="Pfam" id="PF13181">
    <property type="entry name" value="TPR_8"/>
    <property type="match status" value="1"/>
</dbReference>
<name>A0A382V780_9ZZZZ</name>
<protein>
    <submittedName>
        <fullName evidence="1">Uncharacterized protein</fullName>
    </submittedName>
</protein>
<dbReference type="InterPro" id="IPR019734">
    <property type="entry name" value="TPR_rpt"/>
</dbReference>
<gene>
    <name evidence="1" type="ORF">METZ01_LOCUS394632</name>
</gene>
<dbReference type="PROSITE" id="PS50005">
    <property type="entry name" value="TPR"/>
    <property type="match status" value="1"/>
</dbReference>
<reference evidence="1" key="1">
    <citation type="submission" date="2018-05" db="EMBL/GenBank/DDBJ databases">
        <authorList>
            <person name="Lanie J.A."/>
            <person name="Ng W.-L."/>
            <person name="Kazmierczak K.M."/>
            <person name="Andrzejewski T.M."/>
            <person name="Davidsen T.M."/>
            <person name="Wayne K.J."/>
            <person name="Tettelin H."/>
            <person name="Glass J.I."/>
            <person name="Rusch D."/>
            <person name="Podicherti R."/>
            <person name="Tsui H.-C.T."/>
            <person name="Winkler M.E."/>
        </authorList>
    </citation>
    <scope>NUCLEOTIDE SEQUENCE</scope>
</reference>
<sequence>VLDPNNIKAFVSILEMDYEGLEQIEETYKALDLCKNAKDSVNVYSRIENELKQHGRFGELMRNFEEYRKLYPSFSTFYEYAFPHLLYPVNYIKINQNEKAFALMEEFKNSYQAPFDSFIDMGYLLIYAELGDVKNANIYLDKTIEAATSMGGDVILDIIRTTEAKVYRLNGDYDKAINILASSTFSDKSGYKREMAICYRLKGEYKEALNILEDCEGSKSLYELGILYHSMGELDEAINYMNEFLDEYKYADPELIKIKKANEFIKNWKNQS</sequence>
<feature type="non-terminal residue" evidence="1">
    <location>
        <position position="1"/>
    </location>
</feature>
<dbReference type="Gene3D" id="1.25.40.10">
    <property type="entry name" value="Tetratricopeptide repeat domain"/>
    <property type="match status" value="1"/>
</dbReference>
<dbReference type="EMBL" id="UINC01149355">
    <property type="protein sequence ID" value="SVD41778.1"/>
    <property type="molecule type" value="Genomic_DNA"/>
</dbReference>
<dbReference type="InterPro" id="IPR011990">
    <property type="entry name" value="TPR-like_helical_dom_sf"/>
</dbReference>
<proteinExistence type="predicted"/>
<dbReference type="SUPFAM" id="SSF48452">
    <property type="entry name" value="TPR-like"/>
    <property type="match status" value="1"/>
</dbReference>
<dbReference type="AlphaFoldDB" id="A0A382V780"/>
<accession>A0A382V780</accession>
<evidence type="ECO:0000313" key="1">
    <source>
        <dbReference type="EMBL" id="SVD41778.1"/>
    </source>
</evidence>
<organism evidence="1">
    <name type="scientific">marine metagenome</name>
    <dbReference type="NCBI Taxonomy" id="408172"/>
    <lineage>
        <taxon>unclassified sequences</taxon>
        <taxon>metagenomes</taxon>
        <taxon>ecological metagenomes</taxon>
    </lineage>
</organism>